<protein>
    <submittedName>
        <fullName evidence="7">L-2-hydroxyglutarate oxidase</fullName>
        <ecNumber evidence="7">1.1.3.-</ecNumber>
    </submittedName>
</protein>
<reference evidence="7 8" key="1">
    <citation type="submission" date="2020-10" db="EMBL/GenBank/DDBJ databases">
        <title>Connecting structure to function with the recovery of over 1000 high-quality activated sludge metagenome-assembled genomes encoding full-length rRNA genes using long-read sequencing.</title>
        <authorList>
            <person name="Singleton C.M."/>
            <person name="Petriglieri F."/>
            <person name="Kristensen J.M."/>
            <person name="Kirkegaard R.H."/>
            <person name="Michaelsen T.Y."/>
            <person name="Andersen M.H."/>
            <person name="Karst S.M."/>
            <person name="Dueholm M.S."/>
            <person name="Nielsen P.H."/>
            <person name="Albertsen M."/>
        </authorList>
    </citation>
    <scope>NUCLEOTIDE SEQUENCE [LARGE SCALE GENOMIC DNA]</scope>
    <source>
        <strain evidence="7">Ribe_18-Q3-R11-54_MAXAC.273</strain>
    </source>
</reference>
<proteinExistence type="inferred from homology"/>
<dbReference type="InterPro" id="IPR006076">
    <property type="entry name" value="FAD-dep_OxRdtase"/>
</dbReference>
<dbReference type="Gene3D" id="3.50.50.60">
    <property type="entry name" value="FAD/NAD(P)-binding domain"/>
    <property type="match status" value="1"/>
</dbReference>
<dbReference type="PANTHER" id="PTHR43104">
    <property type="entry name" value="L-2-HYDROXYGLUTARATE DEHYDROGENASE, MITOCHONDRIAL"/>
    <property type="match status" value="1"/>
</dbReference>
<dbReference type="AlphaFoldDB" id="A0A9D7XNJ0"/>
<dbReference type="GO" id="GO:0047545">
    <property type="term" value="F:(S)-2-hydroxyglutarate dehydrogenase activity"/>
    <property type="evidence" value="ECO:0007669"/>
    <property type="project" value="TreeGrafter"/>
</dbReference>
<evidence type="ECO:0000259" key="6">
    <source>
        <dbReference type="Pfam" id="PF01266"/>
    </source>
</evidence>
<dbReference type="PANTHER" id="PTHR43104:SF2">
    <property type="entry name" value="L-2-HYDROXYGLUTARATE DEHYDROGENASE, MITOCHONDRIAL"/>
    <property type="match status" value="1"/>
</dbReference>
<evidence type="ECO:0000256" key="2">
    <source>
        <dbReference type="ARBA" id="ARBA00022630"/>
    </source>
</evidence>
<organism evidence="7 8">
    <name type="scientific">Candidatus Opimibacter skivensis</name>
    <dbReference type="NCBI Taxonomy" id="2982028"/>
    <lineage>
        <taxon>Bacteria</taxon>
        <taxon>Pseudomonadati</taxon>
        <taxon>Bacteroidota</taxon>
        <taxon>Saprospiria</taxon>
        <taxon>Saprospirales</taxon>
        <taxon>Saprospiraceae</taxon>
        <taxon>Candidatus Opimibacter</taxon>
    </lineage>
</organism>
<name>A0A9D7XNJ0_9BACT</name>
<accession>A0A9D7XNJ0</accession>
<keyword evidence="4 7" id="KW-0560">Oxidoreductase</keyword>
<evidence type="ECO:0000256" key="3">
    <source>
        <dbReference type="ARBA" id="ARBA00022827"/>
    </source>
</evidence>
<dbReference type="Proteomes" id="UP000808337">
    <property type="component" value="Unassembled WGS sequence"/>
</dbReference>
<evidence type="ECO:0000313" key="8">
    <source>
        <dbReference type="Proteomes" id="UP000808337"/>
    </source>
</evidence>
<keyword evidence="3" id="KW-0274">FAD</keyword>
<dbReference type="InterPro" id="IPR036188">
    <property type="entry name" value="FAD/NAD-bd_sf"/>
</dbReference>
<comment type="similarity">
    <text evidence="5">Belongs to the L2HGDH family.</text>
</comment>
<dbReference type="EMBL" id="JADKGY010000020">
    <property type="protein sequence ID" value="MBK9983424.1"/>
    <property type="molecule type" value="Genomic_DNA"/>
</dbReference>
<dbReference type="Pfam" id="PF01266">
    <property type="entry name" value="DAO"/>
    <property type="match status" value="1"/>
</dbReference>
<dbReference type="Gene3D" id="3.30.9.10">
    <property type="entry name" value="D-Amino Acid Oxidase, subunit A, domain 2"/>
    <property type="match status" value="1"/>
</dbReference>
<dbReference type="NCBIfam" id="NF008726">
    <property type="entry name" value="PRK11728.1"/>
    <property type="match status" value="1"/>
</dbReference>
<sequence length="402" mass="44516">MKYDIAIIGGGIVGLASAFKILERHPELKLVVLEKETNVATHQTDRNSGVIHSGIYYKPGSAKAINCVKGARMLVDFCREQQIPFELCGKVIVAVQAHEIQVMEGIYQRGLQNGLNGIKMIDAGEVKAIEPHCAAIQGIWVPQAGIVDYRVVAERLKELIINKGGHIITGFKAEKIKERSDGIIISSDHQEIKSQMAIGCAGLYSDHLARIAGLQPPHQIVPFRGEFYSLVPDAEKLVRGLIYPVPDINFPFLGVHLTKRIGGGIEAGPNAVLAFRREGYKHMDIHAGELLEALRYKGFQRLALKHWRKGMDEMARSFSARAFLKSLKKLVPELRLEDIKRSRTGVRAQALDKEGNMIDDYVILQQERMIHICNAPSPAATSCLSIGEFIADIAEEKLRGMS</sequence>
<comment type="cofactor">
    <cofactor evidence="1">
        <name>FAD</name>
        <dbReference type="ChEBI" id="CHEBI:57692"/>
    </cofactor>
</comment>
<feature type="domain" description="FAD dependent oxidoreductase" evidence="6">
    <location>
        <begin position="4"/>
        <end position="392"/>
    </location>
</feature>
<dbReference type="GO" id="GO:0005737">
    <property type="term" value="C:cytoplasm"/>
    <property type="evidence" value="ECO:0007669"/>
    <property type="project" value="TreeGrafter"/>
</dbReference>
<dbReference type="SUPFAM" id="SSF51905">
    <property type="entry name" value="FAD/NAD(P)-binding domain"/>
    <property type="match status" value="1"/>
</dbReference>
<comment type="caution">
    <text evidence="7">The sequence shown here is derived from an EMBL/GenBank/DDBJ whole genome shotgun (WGS) entry which is preliminary data.</text>
</comment>
<evidence type="ECO:0000256" key="4">
    <source>
        <dbReference type="ARBA" id="ARBA00023002"/>
    </source>
</evidence>
<evidence type="ECO:0000256" key="1">
    <source>
        <dbReference type="ARBA" id="ARBA00001974"/>
    </source>
</evidence>
<dbReference type="EC" id="1.1.3.-" evidence="7"/>
<evidence type="ECO:0000256" key="5">
    <source>
        <dbReference type="ARBA" id="ARBA00037941"/>
    </source>
</evidence>
<evidence type="ECO:0000313" key="7">
    <source>
        <dbReference type="EMBL" id="MBK9983424.1"/>
    </source>
</evidence>
<keyword evidence="2" id="KW-0285">Flavoprotein</keyword>
<gene>
    <name evidence="7" type="primary">lhgO</name>
    <name evidence="7" type="ORF">IPP15_13735</name>
</gene>